<feature type="region of interest" description="Disordered" evidence="1">
    <location>
        <begin position="109"/>
        <end position="129"/>
    </location>
</feature>
<evidence type="ECO:0000313" key="4">
    <source>
        <dbReference type="RefSeq" id="XP_049304216.1"/>
    </source>
</evidence>
<dbReference type="RefSeq" id="XP_049304216.1">
    <property type="nucleotide sequence ID" value="XM_049448259.1"/>
</dbReference>
<feature type="compositionally biased region" description="Polar residues" evidence="1">
    <location>
        <begin position="149"/>
        <end position="163"/>
    </location>
</feature>
<name>A0ABM3J4Q1_BACDO</name>
<evidence type="ECO:0000256" key="1">
    <source>
        <dbReference type="SAM" id="MobiDB-lite"/>
    </source>
</evidence>
<protein>
    <submittedName>
        <fullName evidence="4">Uncharacterized protein LOC115066542</fullName>
    </submittedName>
</protein>
<feature type="signal peptide" evidence="2">
    <location>
        <begin position="1"/>
        <end position="20"/>
    </location>
</feature>
<organism evidence="3 4">
    <name type="scientific">Bactrocera dorsalis</name>
    <name type="common">Oriental fruit fly</name>
    <name type="synonym">Dacus dorsalis</name>
    <dbReference type="NCBI Taxonomy" id="27457"/>
    <lineage>
        <taxon>Eukaryota</taxon>
        <taxon>Metazoa</taxon>
        <taxon>Ecdysozoa</taxon>
        <taxon>Arthropoda</taxon>
        <taxon>Hexapoda</taxon>
        <taxon>Insecta</taxon>
        <taxon>Pterygota</taxon>
        <taxon>Neoptera</taxon>
        <taxon>Endopterygota</taxon>
        <taxon>Diptera</taxon>
        <taxon>Brachycera</taxon>
        <taxon>Muscomorpha</taxon>
        <taxon>Tephritoidea</taxon>
        <taxon>Tephritidae</taxon>
        <taxon>Bactrocera</taxon>
        <taxon>Bactrocera</taxon>
    </lineage>
</organism>
<feature type="chain" id="PRO_5045118243" evidence="2">
    <location>
        <begin position="21"/>
        <end position="321"/>
    </location>
</feature>
<feature type="region of interest" description="Disordered" evidence="1">
    <location>
        <begin position="148"/>
        <end position="180"/>
    </location>
</feature>
<gene>
    <name evidence="4" type="primary">LOC115066542</name>
</gene>
<dbReference type="GeneID" id="115066542"/>
<proteinExistence type="predicted"/>
<keyword evidence="3" id="KW-1185">Reference proteome</keyword>
<feature type="compositionally biased region" description="Polar residues" evidence="1">
    <location>
        <begin position="170"/>
        <end position="180"/>
    </location>
</feature>
<reference evidence="4" key="2">
    <citation type="submission" date="2025-08" db="UniProtKB">
        <authorList>
            <consortium name="RefSeq"/>
        </authorList>
    </citation>
    <scope>IDENTIFICATION</scope>
    <source>
        <tissue evidence="4">Adult</tissue>
    </source>
</reference>
<reference evidence="3" key="1">
    <citation type="submission" date="2025-05" db="UniProtKB">
        <authorList>
            <consortium name="RefSeq"/>
        </authorList>
    </citation>
    <scope>NUCLEOTIDE SEQUENCE [LARGE SCALE GENOMIC DNA]</scope>
</reference>
<evidence type="ECO:0000256" key="2">
    <source>
        <dbReference type="SAM" id="SignalP"/>
    </source>
</evidence>
<accession>A0ABM3J4Q1</accession>
<keyword evidence="2" id="KW-0732">Signal</keyword>
<sequence length="321" mass="36386">MKVIHFVFVLFCLFVRSNFAIPRLQQPAKWQPVAATTVAPAVKNIARPVKRSPQTDSQSNETNFVLPLLPPLPNNTEVVHESESEHNGKVYDHKHRMLLAVQSDVKVRDGVKQQEKSKITPARNDDPEARKRFKEGLKDLLSKLHPTLPLSNSGIESESQSELANGLPNGGQQPKNYQRSSTHLKTLDCEDIPHSEALLNSAILKEVAQSLTKPEAISASSIEDLPGLRRKLLKSRRNRMKMLPPFRRYPHFSWPPHSPVYNSFNLQHPYNCDCNYFLNPINEIGVPTIEYIWEDYDDINANGGDVLKTVENGEMRGSERK</sequence>
<dbReference type="Proteomes" id="UP001652620">
    <property type="component" value="Chromosome 2"/>
</dbReference>
<evidence type="ECO:0000313" key="3">
    <source>
        <dbReference type="Proteomes" id="UP001652620"/>
    </source>
</evidence>